<organism evidence="2 3">
    <name type="scientific">Oligella urethralis</name>
    <dbReference type="NCBI Taxonomy" id="90245"/>
    <lineage>
        <taxon>Bacteria</taxon>
        <taxon>Pseudomonadati</taxon>
        <taxon>Pseudomonadota</taxon>
        <taxon>Betaproteobacteria</taxon>
        <taxon>Burkholderiales</taxon>
        <taxon>Alcaligenaceae</taxon>
        <taxon>Oligella</taxon>
    </lineage>
</organism>
<dbReference type="Pfam" id="PF01656">
    <property type="entry name" value="CbiA"/>
    <property type="match status" value="1"/>
</dbReference>
<dbReference type="EMBL" id="UATH01000001">
    <property type="protein sequence ID" value="SPY09131.1"/>
    <property type="molecule type" value="Genomic_DNA"/>
</dbReference>
<protein>
    <submittedName>
        <fullName evidence="2">Conjugal transfer protein TraL</fullName>
    </submittedName>
</protein>
<sequence>MFETTNRLLKGGFFYLRKIMKQIHFVLQGKGGVGKSFVASLLAQYLKSTGNEVHCYDTDPVNQTFSRYKKLKVEIVKILTEHKSIDVSKFDALIEDLLEKDGVAVIDNGAATFVPLMSYIRESGVIELLKESGVDVVVHVPLQAGQGIKDTVQGLLEVLGTLQTNVVVWLNHYWGRIELNNSPVFEQSNVYKENSDRITAVIELENYNPDTFGKDIQEMTTAHLTFDEVQQSAQFKLMPKQRLKRVQREVFDQLAQKTFFEQIMENPNGVKS</sequence>
<dbReference type="Gene3D" id="3.40.50.300">
    <property type="entry name" value="P-loop containing nucleotide triphosphate hydrolases"/>
    <property type="match status" value="1"/>
</dbReference>
<reference evidence="2 3" key="1">
    <citation type="submission" date="2018-06" db="EMBL/GenBank/DDBJ databases">
        <authorList>
            <consortium name="Pathogen Informatics"/>
            <person name="Doyle S."/>
        </authorList>
    </citation>
    <scope>NUCLEOTIDE SEQUENCE [LARGE SCALE GENOMIC DNA]</scope>
    <source>
        <strain evidence="2 3">NCTC11009</strain>
    </source>
</reference>
<dbReference type="AlphaFoldDB" id="A0A2X1UXP6"/>
<name>A0A2X1UXP6_9BURK</name>
<proteinExistence type="predicted"/>
<dbReference type="InterPro" id="IPR002586">
    <property type="entry name" value="CobQ/CobB/MinD/ParA_Nub-bd_dom"/>
</dbReference>
<evidence type="ECO:0000313" key="2">
    <source>
        <dbReference type="EMBL" id="SPY09131.1"/>
    </source>
</evidence>
<gene>
    <name evidence="2" type="primary">traL_3</name>
    <name evidence="2" type="ORF">NCTC11009_02384</name>
</gene>
<feature type="domain" description="CobQ/CobB/MinD/ParA nucleotide binding" evidence="1">
    <location>
        <begin position="26"/>
        <end position="162"/>
    </location>
</feature>
<accession>A0A2X1UXP6</accession>
<dbReference type="InterPro" id="IPR027417">
    <property type="entry name" value="P-loop_NTPase"/>
</dbReference>
<evidence type="ECO:0000259" key="1">
    <source>
        <dbReference type="Pfam" id="PF01656"/>
    </source>
</evidence>
<dbReference type="SUPFAM" id="SSF52540">
    <property type="entry name" value="P-loop containing nucleoside triphosphate hydrolases"/>
    <property type="match status" value="1"/>
</dbReference>
<evidence type="ECO:0000313" key="3">
    <source>
        <dbReference type="Proteomes" id="UP000250242"/>
    </source>
</evidence>
<dbReference type="Proteomes" id="UP000250242">
    <property type="component" value="Unassembled WGS sequence"/>
</dbReference>